<dbReference type="AlphaFoldDB" id="A0A558BY62"/>
<dbReference type="GO" id="GO:0006508">
    <property type="term" value="P:proteolysis"/>
    <property type="evidence" value="ECO:0007669"/>
    <property type="project" value="InterPro"/>
</dbReference>
<protein>
    <submittedName>
        <fullName evidence="3">M28 family peptidase</fullName>
    </submittedName>
</protein>
<sequence>MAIFKSVKYPLLLASLALPAALAAQTPGATKIKTKIKRATTAKPANSGIAPHGPVKVAPLPAADYATLYAERYITQEKLRRDLGVLASDEYEGRETGTKGQKMAAEYISQQFKADSLTAPVTANTANPYLQPFNLERSAWQKGGTLTVGGKAYEWLKDFYAFGRSPFQQATAVQPVFVGYGIEQGTYSDYSGRDVQGKDLVVLLGEPRTAEGKSVLSADGSATKWSVDFRAKAALAAQKGARSVFFISTEPALAFEKLEERLAPRVMQPIIAAAEQGGGRAPSFFVSPAVGLKLLGASDAALRSYAAATAAAKAPVASKFKPVKFTISAPQERSAVGTENVLGFLPGTDKKDEILVVSAHYDHLGIIGGKVYNGADDDGSGTTGMLAIAEAFTKAAHAGHGPRRSILFLANTGEEKGLLGSEYYANHPVFPLANTITDLNIDMIGRTDVAHEGKPDYVYVIGSDKLSSQLHSVLEAANQKYTKIDLDYRFNDPNDPNRFYYRSDHYNFAVHKVPVAFFFNGVHADYHEASDEIDKIEFGKMEARARLVFYTAWELANRDERPVVDSNKP</sequence>
<evidence type="ECO:0000313" key="4">
    <source>
        <dbReference type="Proteomes" id="UP000317624"/>
    </source>
</evidence>
<accession>A0A558BY62</accession>
<dbReference type="InterPro" id="IPR007484">
    <property type="entry name" value="Peptidase_M28"/>
</dbReference>
<dbReference type="Gene3D" id="3.40.630.10">
    <property type="entry name" value="Zn peptidases"/>
    <property type="match status" value="2"/>
</dbReference>
<feature type="signal peptide" evidence="1">
    <location>
        <begin position="1"/>
        <end position="23"/>
    </location>
</feature>
<name>A0A558BY62_9BACT</name>
<organism evidence="3 4">
    <name type="scientific">Hymenobacter setariae</name>
    <dbReference type="NCBI Taxonomy" id="2594794"/>
    <lineage>
        <taxon>Bacteria</taxon>
        <taxon>Pseudomonadati</taxon>
        <taxon>Bacteroidota</taxon>
        <taxon>Cytophagia</taxon>
        <taxon>Cytophagales</taxon>
        <taxon>Hymenobacteraceae</taxon>
        <taxon>Hymenobacter</taxon>
    </lineage>
</organism>
<proteinExistence type="predicted"/>
<feature type="domain" description="Peptidase M28" evidence="2">
    <location>
        <begin position="340"/>
        <end position="550"/>
    </location>
</feature>
<dbReference type="SUPFAM" id="SSF53187">
    <property type="entry name" value="Zn-dependent exopeptidases"/>
    <property type="match status" value="1"/>
</dbReference>
<dbReference type="Pfam" id="PF04389">
    <property type="entry name" value="Peptidase_M28"/>
    <property type="match status" value="1"/>
</dbReference>
<dbReference type="PANTHER" id="PTHR12147:SF26">
    <property type="entry name" value="PEPTIDASE M28 DOMAIN-CONTAINING PROTEIN"/>
    <property type="match status" value="1"/>
</dbReference>
<dbReference type="EMBL" id="VMRJ01000002">
    <property type="protein sequence ID" value="TVT41465.1"/>
    <property type="molecule type" value="Genomic_DNA"/>
</dbReference>
<dbReference type="Proteomes" id="UP000317624">
    <property type="component" value="Unassembled WGS sequence"/>
</dbReference>
<comment type="caution">
    <text evidence="3">The sequence shown here is derived from an EMBL/GenBank/DDBJ whole genome shotgun (WGS) entry which is preliminary data.</text>
</comment>
<dbReference type="Gene3D" id="3.50.30.30">
    <property type="match status" value="1"/>
</dbReference>
<feature type="chain" id="PRO_5022225648" evidence="1">
    <location>
        <begin position="24"/>
        <end position="569"/>
    </location>
</feature>
<keyword evidence="1" id="KW-0732">Signal</keyword>
<dbReference type="RefSeq" id="WP_144846382.1">
    <property type="nucleotide sequence ID" value="NZ_VMRJ01000002.1"/>
</dbReference>
<evidence type="ECO:0000256" key="1">
    <source>
        <dbReference type="SAM" id="SignalP"/>
    </source>
</evidence>
<dbReference type="InterPro" id="IPR045175">
    <property type="entry name" value="M28_fam"/>
</dbReference>
<dbReference type="OrthoDB" id="345880at2"/>
<reference evidence="3 4" key="1">
    <citation type="submission" date="2019-07" db="EMBL/GenBank/DDBJ databases">
        <title>Hymenobacter sp. straun FUR1 Genome sequencing and assembly.</title>
        <authorList>
            <person name="Chhetri G."/>
        </authorList>
    </citation>
    <scope>NUCLEOTIDE SEQUENCE [LARGE SCALE GENOMIC DNA]</scope>
    <source>
        <strain evidence="3 4">Fur1</strain>
    </source>
</reference>
<evidence type="ECO:0000313" key="3">
    <source>
        <dbReference type="EMBL" id="TVT41465.1"/>
    </source>
</evidence>
<evidence type="ECO:0000259" key="2">
    <source>
        <dbReference type="Pfam" id="PF04389"/>
    </source>
</evidence>
<dbReference type="PANTHER" id="PTHR12147">
    <property type="entry name" value="METALLOPEPTIDASE M28 FAMILY MEMBER"/>
    <property type="match status" value="1"/>
</dbReference>
<keyword evidence="4" id="KW-1185">Reference proteome</keyword>
<dbReference type="GO" id="GO:0008235">
    <property type="term" value="F:metalloexopeptidase activity"/>
    <property type="evidence" value="ECO:0007669"/>
    <property type="project" value="InterPro"/>
</dbReference>
<gene>
    <name evidence="3" type="ORF">FNT36_08475</name>
</gene>